<dbReference type="OrthoDB" id="12702at10239"/>
<dbReference type="KEGG" id="vg:28619857"/>
<evidence type="ECO:0000256" key="1">
    <source>
        <dbReference type="SAM" id="MobiDB-lite"/>
    </source>
</evidence>
<dbReference type="RefSeq" id="YP_009272867.1">
    <property type="nucleotide sequence ID" value="NC_030848.1"/>
</dbReference>
<feature type="compositionally biased region" description="Acidic residues" evidence="1">
    <location>
        <begin position="490"/>
        <end position="504"/>
    </location>
</feature>
<evidence type="ECO:0000313" key="3">
    <source>
        <dbReference type="Proteomes" id="UP000208062"/>
    </source>
</evidence>
<feature type="region of interest" description="Disordered" evidence="1">
    <location>
        <begin position="449"/>
        <end position="471"/>
    </location>
</feature>
<protein>
    <submittedName>
        <fullName evidence="2">Putative VP18</fullName>
    </submittedName>
</protein>
<name>A0A1C7A3T5_9VIRU</name>
<dbReference type="GeneID" id="28619857"/>
<keyword evidence="3" id="KW-1185">Reference proteome</keyword>
<feature type="compositionally biased region" description="Acidic residues" evidence="1">
    <location>
        <begin position="173"/>
        <end position="189"/>
    </location>
</feature>
<gene>
    <name evidence="2" type="ORF">SS136_047</name>
</gene>
<feature type="region of interest" description="Disordered" evidence="1">
    <location>
        <begin position="1"/>
        <end position="55"/>
    </location>
</feature>
<feature type="region of interest" description="Disordered" evidence="1">
    <location>
        <begin position="487"/>
        <end position="520"/>
    </location>
</feature>
<organism evidence="2 3">
    <name type="scientific">Haloarcula californiae icosahedral virus 1</name>
    <dbReference type="NCBI Taxonomy" id="1735722"/>
    <lineage>
        <taxon>Viruses</taxon>
        <taxon>Singelaviria</taxon>
        <taxon>Helvetiavirae</taxon>
        <taxon>Dividoviricota</taxon>
        <taxon>Laserviricetes</taxon>
        <taxon>Halopanivirales</taxon>
        <taxon>Sphaerolipoviridae</taxon>
        <taxon>Alphasphaerolipovirus</taxon>
        <taxon>Alphasphaerolipovirus viikkii</taxon>
    </lineage>
</organism>
<dbReference type="Proteomes" id="UP000208062">
    <property type="component" value="Segment"/>
</dbReference>
<feature type="region of interest" description="Disordered" evidence="1">
    <location>
        <begin position="170"/>
        <end position="201"/>
    </location>
</feature>
<reference evidence="2 3" key="1">
    <citation type="journal article" date="2016" name="MBio">
        <title>Archaeal Haloarcula californiae Icosahedral Virus 1 Highlights Conserved Elements in Icosahedral Membrane-Containing DNA Viruses from Extreme Environments.</title>
        <authorList>
            <person name="Demina T.A."/>
            <person name="Pietila M.K."/>
            <person name="Svirskaite J."/>
            <person name="Ravantti J.J."/>
            <person name="Atanasova N.S."/>
            <person name="Bamford D.H."/>
            <person name="Oksanen H.M."/>
        </authorList>
    </citation>
    <scope>NUCLEOTIDE SEQUENCE [LARGE SCALE GENOMIC DNA]</scope>
    <source>
        <strain evidence="2 3">SS13-6</strain>
    </source>
</reference>
<accession>A0A1C7A3T5</accession>
<proteinExistence type="predicted"/>
<dbReference type="EMBL" id="KT809302">
    <property type="protein sequence ID" value="ALJ99710.1"/>
    <property type="molecule type" value="Genomic_DNA"/>
</dbReference>
<feature type="compositionally biased region" description="Acidic residues" evidence="1">
    <location>
        <begin position="451"/>
        <end position="463"/>
    </location>
</feature>
<evidence type="ECO:0000313" key="2">
    <source>
        <dbReference type="EMBL" id="ALJ99710.1"/>
    </source>
</evidence>
<sequence>MARDSQQPTEDDSTETQTQTLRDVYGAIDLDDVEERRDYDPALLPDGAVPETADDGRDYHTAAWDGGVSDLEAADGPYTTEEGAPAVLVYVSNQGGVQVHEGEVVTCSGRVVTVEADDGTLRTAHAADIAGREEAVHNHAGADSRHIGTMLEVRLVESWDDYEARMERLEEVRQDDEDDDSDDDGDDDQEVRTDGGRDAVTADDLLVTDTVTGTVHAYEAGEKRAMCGHRRTRRNFDSVDTQDAPDAAWRSIECGNCRRALAGRYRSVCAEWEAVRALEEDDVVHVYTDDGDAVEAVVTKEADDLEADHLGSLYVRLTTDPGRVSYQRDADDDYRLRVTEGEAPTLTHTDLLEELDENPERDVTALEVVGTHDYRADEDPEEREALLHAAEQVAAEHDRMADGTGSSEERLWNLNYASAVREVAYRLRSGGWPVSWVRQKVEAKVDSLADYPEEVHEDDEADRDDYAKASGKRAGYQQALALLDEYAPVDGDDGDDDHEDDDEEDRLRADGGTERTTPVDGGVIHDVAQSESFGAGHLKAALERVGPDGDLTTDSLEDLDESTREAAQKALEVHAIDQADDLADEWEGETVYSDEFGVPVEVATVHTGYPDDVLRGVQPVSVEKPNGATETTSLDTLVTERPDADDLETGDLYALPDGTALHIQGVAPADEAPESARDGPLYQAVLRRSEGGTETYLYGPHNIRQGVAGGAVYAGWASIEERTPFWCDGCDYPHTADERRDDPLVDGVTCSYGCARTVTQDRLAERLDDEGDR</sequence>